<dbReference type="AlphaFoldDB" id="A0A4Y8VQV0"/>
<evidence type="ECO:0000313" key="1">
    <source>
        <dbReference type="EMBL" id="TFH82797.1"/>
    </source>
</evidence>
<dbReference type="GeneID" id="302994757"/>
<proteinExistence type="predicted"/>
<comment type="caution">
    <text evidence="1">The sequence shown here is derived from an EMBL/GenBank/DDBJ whole genome shotgun (WGS) entry which is preliminary data.</text>
</comment>
<organism evidence="1 2">
    <name type="scientific">Segatella hominis</name>
    <dbReference type="NCBI Taxonomy" id="2518605"/>
    <lineage>
        <taxon>Bacteria</taxon>
        <taxon>Pseudomonadati</taxon>
        <taxon>Bacteroidota</taxon>
        <taxon>Bacteroidia</taxon>
        <taxon>Bacteroidales</taxon>
        <taxon>Prevotellaceae</taxon>
        <taxon>Segatella</taxon>
    </lineage>
</organism>
<dbReference type="EMBL" id="SGVY01000010">
    <property type="protein sequence ID" value="TFH82797.1"/>
    <property type="molecule type" value="Genomic_DNA"/>
</dbReference>
<dbReference type="RefSeq" id="WP_134843078.1">
    <property type="nucleotide sequence ID" value="NZ_SGVY01000010.1"/>
</dbReference>
<keyword evidence="2" id="KW-1185">Reference proteome</keyword>
<accession>A0A4Y8VQV0</accession>
<dbReference type="OrthoDB" id="1092279at2"/>
<gene>
    <name evidence="1" type="ORF">EXN75_05530</name>
</gene>
<sequence length="139" mass="16004">MITVEDIQIKVYQLLKEKLKAVKLTGSVGYTRHDFTKEDVIILSKGSEGSSDLCAGSIVVNIHVPDIKRKKKDGSILYDINFPRLMEIRTATIEALNSYYNAEEGYNWVISHLDPATKEQDKDEHFFPVYLEIYIRHNK</sequence>
<name>A0A4Y8VQV0_9BACT</name>
<reference evidence="1 2" key="1">
    <citation type="submission" date="2019-02" db="EMBL/GenBank/DDBJ databases">
        <title>Draft Genome Sequence of the Prevotella sp. BCRC 81118, Isolated from Human Feces.</title>
        <authorList>
            <person name="Huang C.-H."/>
        </authorList>
    </citation>
    <scope>NUCLEOTIDE SEQUENCE [LARGE SCALE GENOMIC DNA]</scope>
    <source>
        <strain evidence="1 2">BCRC 81118</strain>
    </source>
</reference>
<evidence type="ECO:0000313" key="2">
    <source>
        <dbReference type="Proteomes" id="UP000297872"/>
    </source>
</evidence>
<protein>
    <submittedName>
        <fullName evidence="1">Uncharacterized protein</fullName>
    </submittedName>
</protein>
<dbReference type="Proteomes" id="UP000297872">
    <property type="component" value="Unassembled WGS sequence"/>
</dbReference>